<dbReference type="Gene3D" id="3.30.160.60">
    <property type="entry name" value="Classic Zinc Finger"/>
    <property type="match status" value="1"/>
</dbReference>
<evidence type="ECO:0000256" key="15">
    <source>
        <dbReference type="ARBA" id="ARBA00023125"/>
    </source>
</evidence>
<dbReference type="PROSITE" id="PS50119">
    <property type="entry name" value="ZF_BBOX"/>
    <property type="match status" value="2"/>
</dbReference>
<evidence type="ECO:0000313" key="27">
    <source>
        <dbReference type="RefSeq" id="XP_022294678.1"/>
    </source>
</evidence>
<dbReference type="OrthoDB" id="6020909at2759"/>
<dbReference type="Proteomes" id="UP000694844">
    <property type="component" value="Chromosome 1"/>
</dbReference>
<evidence type="ECO:0000256" key="3">
    <source>
        <dbReference type="ARBA" id="ARBA00004906"/>
    </source>
</evidence>
<dbReference type="PANTHER" id="PTHR45915:SF6">
    <property type="entry name" value="E3 UBIQUITIN-PROTEIN LIGASE TRIM33"/>
    <property type="match status" value="1"/>
</dbReference>
<evidence type="ECO:0000256" key="11">
    <source>
        <dbReference type="ARBA" id="ARBA00022833"/>
    </source>
</evidence>
<sequence length="983" mass="109485">MAEASPSITDESSNLEVCVLCASELKDKNPKLLSCLHTLCENCLNSLFQVQIQQKRPNEENGDITPDEKGENAAGETCSILCPACNATVEKSKVLDNLFVQSAPIVHLVDDEEEKEEESPICTGCDENQEATSFCGECKEWLCDTCVIAHKRVRVTKDHTIQSKEEAKKIEDDSNSTPQKVMFCTVHKNEQLKLFCETCDKLTCRDCQLEEHKDHKYQFLSEAIRQQRENIQNAVVKLKQKLGNYQQADKILTSKNTELRSKLNDVCHNMREVAEIITKEVNKHTENLIQYLEKYVSTKTNVISDKQRLVKEALDKMKHTIEFVENALTVGDDTSILYAKGVMMKTLKVLANNGIPFHPSILNYSISYEHEKDFMLKNINKAGTLVIDGSRYPAPSGQRPTPTPQQVQPRPNQPSINVYTAQPAPLNRTTSTSGYYASRNTIPPRIKQNFGHLSIDEQRNLTQKFFTMLNRQPGPDQVSGASSYQHQGVSPNPVPTIDQSVRNLTELANGTPQQRVVPNPRFQHNSPAANMMLPKSQASKPSWPDQRVGMQLPISSQNSVHPCLPSHMGAVVNQHASVGDLNRSTISPSSAADRIIAGRPSQGQSSGKSWNFVDMGTRFQQPTFATHIDQGSPGPQAAANHNKIPSPAGAGFDERSSNPARADAQMHGGAGNHVKGENKQLPSCQFASASNETTPVAQKSPLPRATPPPSRTPPPLSSHTSPSPSGTTPPPPPPLIHSNQVPSASQGKQMPENKEDDPNEDYCAVCQNGGDLLCCDKCPKVFHLKCHIPELKEFPSDEWQCTLCTSEDSMVLMEIEKKDLTMGPGKRKAPSGLTEKELKACERVLLQLYTNKESAVFHEPVSKLVPNYYKIITRPIDFSKIRAKLQRQNFNHYNTVEEFLSDCKLVFKNCFTYNSVGTPIYDQGKMLDEEFERLVQKFLPCYFDVLDELESRTDTPNSDASDGGPGEKKKKKRYEDDDLLHIH</sequence>
<dbReference type="SUPFAM" id="SSF57845">
    <property type="entry name" value="B-box zinc-binding domain"/>
    <property type="match status" value="1"/>
</dbReference>
<dbReference type="CDD" id="cd19775">
    <property type="entry name" value="Bbox2_TIF1_C-VI"/>
    <property type="match status" value="1"/>
</dbReference>
<dbReference type="GO" id="GO:0005634">
    <property type="term" value="C:nucleus"/>
    <property type="evidence" value="ECO:0007669"/>
    <property type="project" value="UniProtKB-SubCell"/>
</dbReference>
<evidence type="ECO:0000256" key="19">
    <source>
        <dbReference type="PROSITE-ProRule" id="PRU00035"/>
    </source>
</evidence>
<evidence type="ECO:0000256" key="12">
    <source>
        <dbReference type="ARBA" id="ARBA00023015"/>
    </source>
</evidence>
<feature type="compositionally biased region" description="Pro residues" evidence="21">
    <location>
        <begin position="704"/>
        <end position="716"/>
    </location>
</feature>
<keyword evidence="12" id="KW-0805">Transcription regulation</keyword>
<keyword evidence="6" id="KW-0808">Transferase</keyword>
<feature type="region of interest" description="Disordered" evidence="21">
    <location>
        <begin position="951"/>
        <end position="983"/>
    </location>
</feature>
<evidence type="ECO:0000259" key="23">
    <source>
        <dbReference type="PROSITE" id="PS50016"/>
    </source>
</evidence>
<keyword evidence="9 18" id="KW-0863">Zinc-finger</keyword>
<feature type="domain" description="RING-type" evidence="24">
    <location>
        <begin position="18"/>
        <end position="86"/>
    </location>
</feature>
<reference evidence="27" key="2">
    <citation type="submission" date="2025-08" db="UniProtKB">
        <authorList>
            <consortium name="RefSeq"/>
        </authorList>
    </citation>
    <scope>IDENTIFICATION</scope>
    <source>
        <tissue evidence="27">Whole sample</tissue>
    </source>
</reference>
<dbReference type="GeneID" id="111104824"/>
<evidence type="ECO:0000313" key="26">
    <source>
        <dbReference type="Proteomes" id="UP000694844"/>
    </source>
</evidence>
<dbReference type="PROSITE" id="PS50089">
    <property type="entry name" value="ZF_RING_2"/>
    <property type="match status" value="1"/>
</dbReference>
<dbReference type="InterPro" id="IPR019786">
    <property type="entry name" value="Zinc_finger_PHD-type_CS"/>
</dbReference>
<evidence type="ECO:0000256" key="9">
    <source>
        <dbReference type="ARBA" id="ARBA00022771"/>
    </source>
</evidence>
<dbReference type="GO" id="GO:0000785">
    <property type="term" value="C:chromatin"/>
    <property type="evidence" value="ECO:0007669"/>
    <property type="project" value="TreeGrafter"/>
</dbReference>
<evidence type="ECO:0000256" key="18">
    <source>
        <dbReference type="PROSITE-ProRule" id="PRU00024"/>
    </source>
</evidence>
<dbReference type="InterPro" id="IPR013083">
    <property type="entry name" value="Znf_RING/FYVE/PHD"/>
</dbReference>
<keyword evidence="10" id="KW-0833">Ubl conjugation pathway</keyword>
<dbReference type="CDD" id="cd19805">
    <property type="entry name" value="Bbox1_TIF1"/>
    <property type="match status" value="1"/>
</dbReference>
<dbReference type="InterPro" id="IPR018957">
    <property type="entry name" value="Znf_C3HC4_RING-type"/>
</dbReference>
<dbReference type="SMART" id="SM00249">
    <property type="entry name" value="PHD"/>
    <property type="match status" value="1"/>
</dbReference>
<protein>
    <recommendedName>
        <fullName evidence="4">RING-type E3 ubiquitin transferase</fullName>
        <ecNumber evidence="4">2.3.2.27</ecNumber>
    </recommendedName>
</protein>
<evidence type="ECO:0000256" key="7">
    <source>
        <dbReference type="ARBA" id="ARBA00022723"/>
    </source>
</evidence>
<feature type="domain" description="PHD-type" evidence="23">
    <location>
        <begin position="760"/>
        <end position="807"/>
    </location>
</feature>
<keyword evidence="26" id="KW-1185">Reference proteome</keyword>
<organism evidence="26 27">
    <name type="scientific">Crassostrea virginica</name>
    <name type="common">Eastern oyster</name>
    <dbReference type="NCBI Taxonomy" id="6565"/>
    <lineage>
        <taxon>Eukaryota</taxon>
        <taxon>Metazoa</taxon>
        <taxon>Spiralia</taxon>
        <taxon>Lophotrochozoa</taxon>
        <taxon>Mollusca</taxon>
        <taxon>Bivalvia</taxon>
        <taxon>Autobranchia</taxon>
        <taxon>Pteriomorphia</taxon>
        <taxon>Ostreida</taxon>
        <taxon>Ostreoidea</taxon>
        <taxon>Ostreidae</taxon>
        <taxon>Crassostrea</taxon>
    </lineage>
</organism>
<feature type="domain" description="B box-type" evidence="25">
    <location>
        <begin position="179"/>
        <end position="220"/>
    </location>
</feature>
<keyword evidence="16" id="KW-0804">Transcription</keyword>
<dbReference type="Gene3D" id="3.30.40.10">
    <property type="entry name" value="Zinc/RING finger domain, C3HC4 (zinc finger)"/>
    <property type="match status" value="2"/>
</dbReference>
<evidence type="ECO:0000256" key="14">
    <source>
        <dbReference type="ARBA" id="ARBA00023117"/>
    </source>
</evidence>
<gene>
    <name evidence="27" type="primary">LOC111104824</name>
</gene>
<evidence type="ECO:0000256" key="5">
    <source>
        <dbReference type="ARBA" id="ARBA00022491"/>
    </source>
</evidence>
<evidence type="ECO:0000256" key="21">
    <source>
        <dbReference type="SAM" id="MobiDB-lite"/>
    </source>
</evidence>
<keyword evidence="15" id="KW-0238">DNA-binding</keyword>
<dbReference type="GO" id="GO:0061630">
    <property type="term" value="F:ubiquitin protein ligase activity"/>
    <property type="evidence" value="ECO:0007669"/>
    <property type="project" value="UniProtKB-EC"/>
</dbReference>
<comment type="pathway">
    <text evidence="3">Protein modification; protein ubiquitination.</text>
</comment>
<dbReference type="SMART" id="SM00297">
    <property type="entry name" value="BROMO"/>
    <property type="match status" value="1"/>
</dbReference>
<dbReference type="SUPFAM" id="SSF47370">
    <property type="entry name" value="Bromodomain"/>
    <property type="match status" value="1"/>
</dbReference>
<keyword evidence="17" id="KW-0539">Nucleus</keyword>
<dbReference type="InterPro" id="IPR001841">
    <property type="entry name" value="Znf_RING"/>
</dbReference>
<feature type="compositionally biased region" description="Low complexity" evidence="21">
    <location>
        <begin position="398"/>
        <end position="414"/>
    </location>
</feature>
<dbReference type="InterPro" id="IPR001965">
    <property type="entry name" value="Znf_PHD"/>
</dbReference>
<dbReference type="AlphaFoldDB" id="A0A8B8AVF9"/>
<feature type="compositionally biased region" description="Low complexity" evidence="21">
    <location>
        <begin position="717"/>
        <end position="726"/>
    </location>
</feature>
<feature type="domain" description="B box-type" evidence="25">
    <location>
        <begin position="117"/>
        <end position="164"/>
    </location>
</feature>
<dbReference type="KEGG" id="cvn:111104824"/>
<dbReference type="PROSITE" id="PS50016">
    <property type="entry name" value="ZF_PHD_2"/>
    <property type="match status" value="1"/>
</dbReference>
<evidence type="ECO:0000256" key="17">
    <source>
        <dbReference type="ARBA" id="ARBA00023242"/>
    </source>
</evidence>
<dbReference type="Gene3D" id="1.20.920.10">
    <property type="entry name" value="Bromodomain-like"/>
    <property type="match status" value="1"/>
</dbReference>
<feature type="compositionally biased region" description="Polar residues" evidence="21">
    <location>
        <begin position="680"/>
        <end position="697"/>
    </location>
</feature>
<accession>A0A8B8AVF9</accession>
<dbReference type="GO" id="GO:0003677">
    <property type="term" value="F:DNA binding"/>
    <property type="evidence" value="ECO:0007669"/>
    <property type="project" value="UniProtKB-KW"/>
</dbReference>
<evidence type="ECO:0000256" key="16">
    <source>
        <dbReference type="ARBA" id="ARBA00023163"/>
    </source>
</evidence>
<feature type="compositionally biased region" description="Polar residues" evidence="21">
    <location>
        <begin position="737"/>
        <end position="748"/>
    </location>
</feature>
<feature type="region of interest" description="Disordered" evidence="21">
    <location>
        <begin position="625"/>
        <end position="758"/>
    </location>
</feature>
<evidence type="ECO:0000256" key="8">
    <source>
        <dbReference type="ARBA" id="ARBA00022737"/>
    </source>
</evidence>
<dbReference type="SMART" id="SM00184">
    <property type="entry name" value="RING"/>
    <property type="match status" value="1"/>
</dbReference>
<dbReference type="Pfam" id="PF00097">
    <property type="entry name" value="zf-C3HC4"/>
    <property type="match status" value="1"/>
</dbReference>
<evidence type="ECO:0000256" key="10">
    <source>
        <dbReference type="ARBA" id="ARBA00022786"/>
    </source>
</evidence>
<dbReference type="RefSeq" id="XP_022294678.1">
    <property type="nucleotide sequence ID" value="XM_022438970.1"/>
</dbReference>
<keyword evidence="5" id="KW-0678">Repressor</keyword>
<name>A0A8B8AVF9_CRAVI</name>
<feature type="domain" description="Bromo" evidence="22">
    <location>
        <begin position="849"/>
        <end position="921"/>
    </location>
</feature>
<dbReference type="SUPFAM" id="SSF57850">
    <property type="entry name" value="RING/U-box"/>
    <property type="match status" value="1"/>
</dbReference>
<dbReference type="CDD" id="cd15541">
    <property type="entry name" value="PHD_TIF1_like"/>
    <property type="match status" value="1"/>
</dbReference>
<evidence type="ECO:0000256" key="2">
    <source>
        <dbReference type="ARBA" id="ARBA00004123"/>
    </source>
</evidence>
<evidence type="ECO:0000259" key="24">
    <source>
        <dbReference type="PROSITE" id="PS50089"/>
    </source>
</evidence>
<dbReference type="Pfam" id="PF00439">
    <property type="entry name" value="Bromodomain"/>
    <property type="match status" value="1"/>
</dbReference>
<evidence type="ECO:0000256" key="4">
    <source>
        <dbReference type="ARBA" id="ARBA00012483"/>
    </source>
</evidence>
<dbReference type="Pfam" id="PF00628">
    <property type="entry name" value="PHD"/>
    <property type="match status" value="1"/>
</dbReference>
<dbReference type="FunFam" id="3.30.40.10:FF:000123">
    <property type="entry name" value="E3 ubiquitin-protein ligase TRIM33"/>
    <property type="match status" value="1"/>
</dbReference>
<keyword evidence="11" id="KW-0862">Zinc</keyword>
<evidence type="ECO:0000256" key="13">
    <source>
        <dbReference type="ARBA" id="ARBA00023054"/>
    </source>
</evidence>
<comment type="catalytic activity">
    <reaction evidence="1">
        <text>S-ubiquitinyl-[E2 ubiquitin-conjugating enzyme]-L-cysteine + [acceptor protein]-L-lysine = [E2 ubiquitin-conjugating enzyme]-L-cysteine + N(6)-ubiquitinyl-[acceptor protein]-L-lysine.</text>
        <dbReference type="EC" id="2.3.2.27"/>
    </reaction>
</comment>
<feature type="coiled-coil region" evidence="20">
    <location>
        <begin position="217"/>
        <end position="248"/>
    </location>
</feature>
<evidence type="ECO:0000256" key="1">
    <source>
        <dbReference type="ARBA" id="ARBA00000900"/>
    </source>
</evidence>
<comment type="subcellular location">
    <subcellularLocation>
        <location evidence="2">Nucleus</location>
    </subcellularLocation>
</comment>
<dbReference type="PANTHER" id="PTHR45915">
    <property type="entry name" value="TRANSCRIPTION INTERMEDIARY FACTOR"/>
    <property type="match status" value="1"/>
</dbReference>
<keyword evidence="14 19" id="KW-0103">Bromodomain</keyword>
<proteinExistence type="predicted"/>
<dbReference type="SMART" id="SM00336">
    <property type="entry name" value="BBOX"/>
    <property type="match status" value="2"/>
</dbReference>
<dbReference type="SUPFAM" id="SSF57903">
    <property type="entry name" value="FYVE/PHD zinc finger"/>
    <property type="match status" value="1"/>
</dbReference>
<feature type="compositionally biased region" description="Basic and acidic residues" evidence="21">
    <location>
        <begin position="973"/>
        <end position="983"/>
    </location>
</feature>
<dbReference type="FunFam" id="3.30.160.60:FF:000074">
    <property type="entry name" value="Tripartite motif containing 66"/>
    <property type="match status" value="1"/>
</dbReference>
<dbReference type="InterPro" id="IPR000315">
    <property type="entry name" value="Znf_B-box"/>
</dbReference>
<dbReference type="EC" id="2.3.2.27" evidence="4"/>
<evidence type="ECO:0000259" key="22">
    <source>
        <dbReference type="PROSITE" id="PS50014"/>
    </source>
</evidence>
<dbReference type="InterPro" id="IPR036427">
    <property type="entry name" value="Bromodomain-like_sf"/>
</dbReference>
<dbReference type="PROSITE" id="PS00518">
    <property type="entry name" value="ZF_RING_1"/>
    <property type="match status" value="1"/>
</dbReference>
<dbReference type="InterPro" id="IPR001487">
    <property type="entry name" value="Bromodomain"/>
</dbReference>
<evidence type="ECO:0000256" key="6">
    <source>
        <dbReference type="ARBA" id="ARBA00022679"/>
    </source>
</evidence>
<keyword evidence="7" id="KW-0479">Metal-binding</keyword>
<reference evidence="26" key="1">
    <citation type="submission" date="2024-06" db="UniProtKB">
        <authorList>
            <consortium name="RefSeq"/>
        </authorList>
    </citation>
    <scope>NUCLEOTIDE SEQUENCE [LARGE SCALE GENOMIC DNA]</scope>
</reference>
<evidence type="ECO:0000259" key="25">
    <source>
        <dbReference type="PROSITE" id="PS50119"/>
    </source>
</evidence>
<feature type="region of interest" description="Disordered" evidence="21">
    <location>
        <begin position="389"/>
        <end position="419"/>
    </location>
</feature>
<evidence type="ECO:0000256" key="20">
    <source>
        <dbReference type="SAM" id="Coils"/>
    </source>
</evidence>
<dbReference type="PROSITE" id="PS50014">
    <property type="entry name" value="BROMODOMAIN_2"/>
    <property type="match status" value="1"/>
</dbReference>
<dbReference type="InterPro" id="IPR017907">
    <property type="entry name" value="Znf_RING_CS"/>
</dbReference>
<dbReference type="InterPro" id="IPR011011">
    <property type="entry name" value="Znf_FYVE_PHD"/>
</dbReference>
<dbReference type="GO" id="GO:0008270">
    <property type="term" value="F:zinc ion binding"/>
    <property type="evidence" value="ECO:0007669"/>
    <property type="project" value="UniProtKB-KW"/>
</dbReference>
<dbReference type="InterPro" id="IPR019787">
    <property type="entry name" value="Znf_PHD-finger"/>
</dbReference>
<keyword evidence="13 20" id="KW-0175">Coiled coil</keyword>
<dbReference type="Pfam" id="PF00643">
    <property type="entry name" value="zf-B_box"/>
    <property type="match status" value="1"/>
</dbReference>
<dbReference type="PROSITE" id="PS01359">
    <property type="entry name" value="ZF_PHD_1"/>
    <property type="match status" value="1"/>
</dbReference>
<keyword evidence="8" id="KW-0677">Repeat</keyword>